<dbReference type="GO" id="GO:0005975">
    <property type="term" value="P:carbohydrate metabolic process"/>
    <property type="evidence" value="ECO:0007669"/>
    <property type="project" value="InterPro"/>
</dbReference>
<dbReference type="PaxDb" id="273116-14324643"/>
<dbReference type="Gene3D" id="1.50.10.10">
    <property type="match status" value="1"/>
</dbReference>
<dbReference type="InterPro" id="IPR008928">
    <property type="entry name" value="6-hairpin_glycosidase_sf"/>
</dbReference>
<dbReference type="Proteomes" id="UP000001017">
    <property type="component" value="Chromosome"/>
</dbReference>
<sequence length="659" mass="76598">MPHKTDTILYIQKIYKLSRQYSAMVRYIPLGNGRMIVAFDEDYRIVDFYFSKYASENHSSGHPFYFGVSVNNNFKWIDRNCIKYMDYYDHTMVGIINYNVDDINFENHDLVDIYKNIYVRQITAENKGNEEKNVKLFFHQNFYIYGNDIGDTATYYPEFNGVLHYKGGRYFLASTVDESGNTIDQYATGIKDYGELKGTWKDAEDNELSMNPVAIGSVDSVIRHSFTLKPGSKFTVYYFIISGRNIYDIEEEYKLIDLRYIRKLVKRTTNYWELWSSKVTPNLDADSTALFRRSLFVTRSHANDLGAIAASCDSDILKMSHDGYYYVWPRDASIAAYALSISGHSETARRFFALMESSMSEEGYLYHKYNVDGKIASSWLPHVINGKHIYPIQEDETALVVWVLWEYFHKYNDIGFTAPYYEKLITKAADFMTRFVDSDGLPQPSFDLWEERYGVHAYTVATVYAALKAASNFANVFGDGDLSEKYLSAAERMYEAFEEKFYSEEYGYYARAILDGKPDFTVDSALTSLVIFGMKDPRDPKIVSTMEKISDTLWVNGVGGIARYQNDRYMRVKDDTNIPGNPWIITTLWMARYYLRYGDFERAWDLIMWVKSHRQKSGIFSEQINPYNGQPLSVSPLVWSHAEFIISLLEYNEYVRNHS</sequence>
<dbReference type="PhylomeDB" id="Q97BM7"/>
<dbReference type="STRING" id="273116.gene:9381207"/>
<reference evidence="2 3" key="2">
    <citation type="journal article" date="2000" name="Proc. Natl. Acad. Sci. U.S.A.">
        <title>Archaeal adaptation to higher temperatures revealed by genomic sequence of Thermoplasma volcanium.</title>
        <authorList>
            <person name="Kawashima T."/>
            <person name="Amano N."/>
            <person name="Koike H."/>
            <person name="Makino S."/>
            <person name="Higuchi S."/>
            <person name="Kawashima-Ohya Y."/>
            <person name="Watanabe K."/>
            <person name="Yamazaki M."/>
            <person name="Kanehori K."/>
            <person name="Kawamoto T."/>
            <person name="Nunoshiba T."/>
            <person name="Yamamoto Y."/>
            <person name="Aramaki H."/>
            <person name="Makino K."/>
            <person name="Suzuki M."/>
        </authorList>
    </citation>
    <scope>NUCLEOTIDE SEQUENCE [LARGE SCALE GENOMIC DNA]</scope>
    <source>
        <strain evidence="3">ATCC 51530 / DSM 4299 / JCM 9571 / NBRC 15438 / GSS1</strain>
    </source>
</reference>
<gene>
    <name evidence="2" type="ORF">TVG0415361</name>
</gene>
<dbReference type="InterPro" id="IPR011613">
    <property type="entry name" value="GH15-like"/>
</dbReference>
<dbReference type="EMBL" id="BA000011">
    <property type="protein sequence ID" value="BAB59570.1"/>
    <property type="molecule type" value="Genomic_DNA"/>
</dbReference>
<name>Q97BM7_THEVO</name>
<dbReference type="SUPFAM" id="SSF48208">
    <property type="entry name" value="Six-hairpin glycosidases"/>
    <property type="match status" value="1"/>
</dbReference>
<dbReference type="CAZy" id="GH15">
    <property type="family name" value="Glycoside Hydrolase Family 15"/>
</dbReference>
<dbReference type="PANTHER" id="PTHR31616:SF13">
    <property type="entry name" value="GLUCAN 1,4-ALPHA-GLUCOSIDASE"/>
    <property type="match status" value="1"/>
</dbReference>
<reference evidence="2 3" key="1">
    <citation type="journal article" date="1999" name="Proc. Jpn. Acad.">
        <title>Determination of the complete genomic DNA sequence of Thermoplasma volvanium GSS1.</title>
        <authorList>
            <person name="Kawashima T."/>
            <person name="Yamamoto Y."/>
            <person name="Aramaki H."/>
            <person name="Nunoshiba T."/>
            <person name="Kawamoto T."/>
            <person name="Watanabe K."/>
            <person name="Yamazaki M."/>
            <person name="Kanehori K."/>
            <person name="Amano N."/>
            <person name="Ohya Y."/>
            <person name="Makino K."/>
            <person name="Suzuki M."/>
        </authorList>
    </citation>
    <scope>NUCLEOTIDE SEQUENCE [LARGE SCALE GENOMIC DNA]</scope>
    <source>
        <strain evidence="3">ATCC 51530 / DSM 4299 / JCM 9571 / NBRC 15438 / GSS1</strain>
    </source>
</reference>
<evidence type="ECO:0000259" key="1">
    <source>
        <dbReference type="Pfam" id="PF00723"/>
    </source>
</evidence>
<feature type="domain" description="GH15-like" evidence="1">
    <location>
        <begin position="307"/>
        <end position="646"/>
    </location>
</feature>
<dbReference type="GO" id="GO:0004553">
    <property type="term" value="F:hydrolase activity, hydrolyzing O-glycosyl compounds"/>
    <property type="evidence" value="ECO:0007669"/>
    <property type="project" value="TreeGrafter"/>
</dbReference>
<evidence type="ECO:0000313" key="2">
    <source>
        <dbReference type="EMBL" id="BAB59570.1"/>
    </source>
</evidence>
<accession>Q97BM7</accession>
<dbReference type="KEGG" id="tvo:TVG0415361"/>
<evidence type="ECO:0000313" key="3">
    <source>
        <dbReference type="Proteomes" id="UP000001017"/>
    </source>
</evidence>
<protein>
    <submittedName>
        <fullName evidence="2">Glucoamylase</fullName>
    </submittedName>
</protein>
<dbReference type="eggNOG" id="arCOG03285">
    <property type="taxonomic scope" value="Archaea"/>
</dbReference>
<dbReference type="Pfam" id="PF00723">
    <property type="entry name" value="Glyco_hydro_15"/>
    <property type="match status" value="1"/>
</dbReference>
<proteinExistence type="predicted"/>
<organism evidence="2 3">
    <name type="scientific">Thermoplasma volcanium (strain ATCC 51530 / DSM 4299 / JCM 9571 / NBRC 15438 / GSS1)</name>
    <dbReference type="NCBI Taxonomy" id="273116"/>
    <lineage>
        <taxon>Archaea</taxon>
        <taxon>Methanobacteriati</taxon>
        <taxon>Thermoplasmatota</taxon>
        <taxon>Thermoplasmata</taxon>
        <taxon>Thermoplasmatales</taxon>
        <taxon>Thermoplasmataceae</taxon>
        <taxon>Thermoplasma</taxon>
    </lineage>
</organism>
<dbReference type="InterPro" id="IPR012341">
    <property type="entry name" value="6hp_glycosidase-like_sf"/>
</dbReference>
<dbReference type="AlphaFoldDB" id="Q97BM7"/>
<dbReference type="PANTHER" id="PTHR31616">
    <property type="entry name" value="TREHALASE"/>
    <property type="match status" value="1"/>
</dbReference>
<keyword evidence="3" id="KW-1185">Reference proteome</keyword>
<dbReference type="HOGENOM" id="CLU_028187_0_0_2"/>